<keyword evidence="2" id="KW-0808">Transferase</keyword>
<dbReference type="InterPro" id="IPR019887">
    <property type="entry name" value="Tscrpt_reg_AsnC/Lrp_C"/>
</dbReference>
<feature type="domain" description="Transcription regulator AsnC/Lrp ligand binding" evidence="1">
    <location>
        <begin position="6"/>
        <end position="76"/>
    </location>
</feature>
<organism evidence="2 3">
    <name type="scientific">Marine Group I thaumarchaeote SCGC AAA799-P11</name>
    <dbReference type="NCBI Taxonomy" id="1502295"/>
    <lineage>
        <taxon>Archaea</taxon>
        <taxon>Nitrososphaerota</taxon>
        <taxon>Marine Group I</taxon>
    </lineage>
</organism>
<evidence type="ECO:0000313" key="3">
    <source>
        <dbReference type="Proteomes" id="UP000029387"/>
    </source>
</evidence>
<evidence type="ECO:0000313" key="2">
    <source>
        <dbReference type="EMBL" id="KFM18761.1"/>
    </source>
</evidence>
<reference evidence="2 3" key="1">
    <citation type="submission" date="2014-06" db="EMBL/GenBank/DDBJ databases">
        <authorList>
            <person name="Ngugi D.K."/>
            <person name="Blom J."/>
            <person name="Alam I."/>
            <person name="Rashid M."/>
            <person name="Baalawi W."/>
            <person name="Zhang G."/>
            <person name="Hikmawan T."/>
            <person name="Guan Y."/>
            <person name="Antunes A."/>
            <person name="Siam R."/>
            <person name="El-Dorry H."/>
            <person name="Bajic V."/>
            <person name="Stingl U."/>
        </authorList>
    </citation>
    <scope>NUCLEOTIDE SEQUENCE [LARGE SCALE GENOMIC DNA]</scope>
    <source>
        <strain evidence="2">SCGC AAA799-P11</strain>
    </source>
</reference>
<dbReference type="Proteomes" id="UP000029387">
    <property type="component" value="Unassembled WGS sequence"/>
</dbReference>
<dbReference type="Pfam" id="PF01037">
    <property type="entry name" value="AsnC_trans_reg"/>
    <property type="match status" value="1"/>
</dbReference>
<keyword evidence="2" id="KW-0012">Acyltransferase</keyword>
<protein>
    <submittedName>
        <fullName evidence="2">Putative homocitrate synthase protein</fullName>
        <ecNumber evidence="2">2.3.3.13</ecNumber>
    </submittedName>
</protein>
<dbReference type="EMBL" id="JOSZ01000014">
    <property type="protein sequence ID" value="KFM18761.1"/>
    <property type="molecule type" value="Genomic_DNA"/>
</dbReference>
<dbReference type="InterPro" id="IPR011008">
    <property type="entry name" value="Dimeric_a/b-barrel"/>
</dbReference>
<proteinExistence type="predicted"/>
<dbReference type="SUPFAM" id="SSF54909">
    <property type="entry name" value="Dimeric alpha+beta barrel"/>
    <property type="match status" value="1"/>
</dbReference>
<comment type="caution">
    <text evidence="2">The sequence shown here is derived from an EMBL/GenBank/DDBJ whole genome shotgun (WGS) entry which is preliminary data.</text>
</comment>
<accession>A0A087RZ57</accession>
<dbReference type="EC" id="2.3.3.13" evidence="2"/>
<dbReference type="AlphaFoldDB" id="A0A087RZ57"/>
<name>A0A087RZ57_9ARCH</name>
<evidence type="ECO:0000259" key="1">
    <source>
        <dbReference type="Pfam" id="PF01037"/>
    </source>
</evidence>
<sequence>MSIVYVMITCDVGFEEPVINQLKTIEGIKEVIGVIGTYDIIIKLESSDLENLKNTIPSKIRKIQNIRTTLTLAVIESQE</sequence>
<dbReference type="Gene3D" id="3.30.70.920">
    <property type="match status" value="1"/>
</dbReference>
<keyword evidence="3" id="KW-1185">Reference proteome</keyword>
<dbReference type="GO" id="GO:0003852">
    <property type="term" value="F:2-isopropylmalate synthase activity"/>
    <property type="evidence" value="ECO:0007669"/>
    <property type="project" value="UniProtKB-EC"/>
</dbReference>
<gene>
    <name evidence="2" type="ORF">AAA799P11_00970</name>
</gene>